<dbReference type="GO" id="GO:0016020">
    <property type="term" value="C:membrane"/>
    <property type="evidence" value="ECO:0007669"/>
    <property type="project" value="UniProtKB-SubCell"/>
</dbReference>
<gene>
    <name evidence="7" type="ORF">HPP92_024363</name>
</gene>
<dbReference type="OrthoDB" id="6418713at2759"/>
<feature type="transmembrane region" description="Helical" evidence="6">
    <location>
        <begin position="501"/>
        <end position="524"/>
    </location>
</feature>
<dbReference type="Gene3D" id="1.20.1250.20">
    <property type="entry name" value="MFS general substrate transporter like domains"/>
    <property type="match status" value="1"/>
</dbReference>
<comment type="subcellular location">
    <subcellularLocation>
        <location evidence="1">Membrane</location>
        <topology evidence="1">Multi-pass membrane protein</topology>
    </subcellularLocation>
</comment>
<proteinExistence type="inferred from homology"/>
<dbReference type="Proteomes" id="UP000636800">
    <property type="component" value="Chromosome 13"/>
</dbReference>
<feature type="transmembrane region" description="Helical" evidence="6">
    <location>
        <begin position="111"/>
        <end position="130"/>
    </location>
</feature>
<evidence type="ECO:0000256" key="5">
    <source>
        <dbReference type="ARBA" id="ARBA00023136"/>
    </source>
</evidence>
<reference evidence="7 8" key="1">
    <citation type="journal article" date="2020" name="Nat. Food">
        <title>A phased Vanilla planifolia genome enables genetic improvement of flavour and production.</title>
        <authorList>
            <person name="Hasing T."/>
            <person name="Tang H."/>
            <person name="Brym M."/>
            <person name="Khazi F."/>
            <person name="Huang T."/>
            <person name="Chambers A.H."/>
        </authorList>
    </citation>
    <scope>NUCLEOTIDE SEQUENCE [LARGE SCALE GENOMIC DNA]</scope>
    <source>
        <tissue evidence="7">Leaf</tissue>
    </source>
</reference>
<dbReference type="GO" id="GO:0022857">
    <property type="term" value="F:transmembrane transporter activity"/>
    <property type="evidence" value="ECO:0007669"/>
    <property type="project" value="InterPro"/>
</dbReference>
<name>A0A835PMS0_VANPL</name>
<feature type="transmembrane region" description="Helical" evidence="6">
    <location>
        <begin position="463"/>
        <end position="481"/>
    </location>
</feature>
<comment type="caution">
    <text evidence="7">The sequence shown here is derived from an EMBL/GenBank/DDBJ whole genome shotgun (WGS) entry which is preliminary data.</text>
</comment>
<keyword evidence="3 6" id="KW-0812">Transmembrane</keyword>
<feature type="transmembrane region" description="Helical" evidence="6">
    <location>
        <begin position="548"/>
        <end position="566"/>
    </location>
</feature>
<feature type="transmembrane region" description="Helical" evidence="6">
    <location>
        <begin position="380"/>
        <end position="402"/>
    </location>
</feature>
<sequence>MSIRQSFWQRILRRHGFTRAESTAVAEEEMEQKRKPSGWKCMPYIIGNETFEKLAGAGLVANFTVYLIREFHMEQVKAANVVNIFFGTTNFAPLVGAFFSDAYVGRFKTLAFSSVASFLGMVTLTLSAVVRQFRPPRCPTTTFSNSQTSHCSPPSVRNLSVLYLSMALLAIGAGGIRPCSLPFGVDQFDRTTEEGRRGLDRFFNWYYFTSTLALFVSMSVMVYVQDTLSWKIGFGIPTVLMLVAIVLFFLGTRLYVHVPPEGSVFSGIVRVFVAAFRKRRLSQQDTPEMLHNPPLLNSNVTPLSLTPQFAWLNKAAVPSADDGGSPWRLCTLQQVEEVKCLIGIIPIWFSGITCFVALGQQWTFAVLQSLKMDRHLGPHFEIPPGAVGTVAMLGLALFIPIYDLVLVPAARSVTGIPNGITLLQRQGVGLVISVFSMVAAAVLEKQRREDSLSRGGRGGAGAMSVLGLAPQLLVMGVAEAFNGVGQIEFYNRQFPEHMQTLAGSLFFCSLAGASYLSSVLVAVVRRETAGEGRRSWLEDDIDRGRLDYFYYLIAGMGTLNFVYFLVCARHYRYKGGVDAVACDWKGGSEGGLRVEKSV</sequence>
<dbReference type="PANTHER" id="PTHR11654">
    <property type="entry name" value="OLIGOPEPTIDE TRANSPORTER-RELATED"/>
    <property type="match status" value="1"/>
</dbReference>
<feature type="transmembrane region" description="Helical" evidence="6">
    <location>
        <begin position="78"/>
        <end position="99"/>
    </location>
</feature>
<evidence type="ECO:0000313" key="8">
    <source>
        <dbReference type="Proteomes" id="UP000636800"/>
    </source>
</evidence>
<protein>
    <submittedName>
        <fullName evidence="7">Uncharacterized protein</fullName>
    </submittedName>
</protein>
<feature type="transmembrane region" description="Helical" evidence="6">
    <location>
        <begin position="205"/>
        <end position="224"/>
    </location>
</feature>
<dbReference type="SUPFAM" id="SSF103473">
    <property type="entry name" value="MFS general substrate transporter"/>
    <property type="match status" value="1"/>
</dbReference>
<organism evidence="7 8">
    <name type="scientific">Vanilla planifolia</name>
    <name type="common">Vanilla</name>
    <dbReference type="NCBI Taxonomy" id="51239"/>
    <lineage>
        <taxon>Eukaryota</taxon>
        <taxon>Viridiplantae</taxon>
        <taxon>Streptophyta</taxon>
        <taxon>Embryophyta</taxon>
        <taxon>Tracheophyta</taxon>
        <taxon>Spermatophyta</taxon>
        <taxon>Magnoliopsida</taxon>
        <taxon>Liliopsida</taxon>
        <taxon>Asparagales</taxon>
        <taxon>Orchidaceae</taxon>
        <taxon>Vanilloideae</taxon>
        <taxon>Vanilleae</taxon>
        <taxon>Vanilla</taxon>
    </lineage>
</organism>
<evidence type="ECO:0000256" key="4">
    <source>
        <dbReference type="ARBA" id="ARBA00022989"/>
    </source>
</evidence>
<dbReference type="InterPro" id="IPR036259">
    <property type="entry name" value="MFS_trans_sf"/>
</dbReference>
<dbReference type="AlphaFoldDB" id="A0A835PMS0"/>
<keyword evidence="8" id="KW-1185">Reference proteome</keyword>
<feature type="transmembrane region" description="Helical" evidence="6">
    <location>
        <begin position="236"/>
        <end position="256"/>
    </location>
</feature>
<dbReference type="InterPro" id="IPR000109">
    <property type="entry name" value="POT_fam"/>
</dbReference>
<evidence type="ECO:0000256" key="3">
    <source>
        <dbReference type="ARBA" id="ARBA00022692"/>
    </source>
</evidence>
<feature type="transmembrane region" description="Helical" evidence="6">
    <location>
        <begin position="341"/>
        <end position="359"/>
    </location>
</feature>
<accession>A0A835PMS0</accession>
<comment type="similarity">
    <text evidence="2">Belongs to the major facilitator superfamily. Proton-dependent oligopeptide transporter (POT/PTR) (TC 2.A.17) family.</text>
</comment>
<dbReference type="Pfam" id="PF00854">
    <property type="entry name" value="PTR2"/>
    <property type="match status" value="1"/>
</dbReference>
<dbReference type="CDD" id="cd17416">
    <property type="entry name" value="MFS_NPF1_2"/>
    <property type="match status" value="1"/>
</dbReference>
<evidence type="ECO:0000256" key="2">
    <source>
        <dbReference type="ARBA" id="ARBA00005982"/>
    </source>
</evidence>
<keyword evidence="5 6" id="KW-0472">Membrane</keyword>
<evidence type="ECO:0000256" key="6">
    <source>
        <dbReference type="SAM" id="Phobius"/>
    </source>
</evidence>
<evidence type="ECO:0000256" key="1">
    <source>
        <dbReference type="ARBA" id="ARBA00004141"/>
    </source>
</evidence>
<dbReference type="EMBL" id="JADCNL010000013">
    <property type="protein sequence ID" value="KAG0455071.1"/>
    <property type="molecule type" value="Genomic_DNA"/>
</dbReference>
<keyword evidence="4 6" id="KW-1133">Transmembrane helix</keyword>
<evidence type="ECO:0000313" key="7">
    <source>
        <dbReference type="EMBL" id="KAG0455071.1"/>
    </source>
</evidence>
<feature type="transmembrane region" description="Helical" evidence="6">
    <location>
        <begin position="422"/>
        <end position="443"/>
    </location>
</feature>